<proteinExistence type="predicted"/>
<organism evidence="1 2">
    <name type="scientific">Micromonospora mirobrigensis</name>
    <dbReference type="NCBI Taxonomy" id="262898"/>
    <lineage>
        <taxon>Bacteria</taxon>
        <taxon>Bacillati</taxon>
        <taxon>Actinomycetota</taxon>
        <taxon>Actinomycetes</taxon>
        <taxon>Micromonosporales</taxon>
        <taxon>Micromonosporaceae</taxon>
        <taxon>Micromonospora</taxon>
    </lineage>
</organism>
<dbReference type="Proteomes" id="UP000199504">
    <property type="component" value="Unassembled WGS sequence"/>
</dbReference>
<evidence type="ECO:0008006" key="3">
    <source>
        <dbReference type="Google" id="ProtNLM"/>
    </source>
</evidence>
<gene>
    <name evidence="1" type="ORF">GA0070564_103531</name>
</gene>
<reference evidence="2" key="1">
    <citation type="submission" date="2016-06" db="EMBL/GenBank/DDBJ databases">
        <authorList>
            <person name="Varghese N."/>
            <person name="Submissions Spin"/>
        </authorList>
    </citation>
    <scope>NUCLEOTIDE SEQUENCE [LARGE SCALE GENOMIC DNA]</scope>
    <source>
        <strain evidence="2">DSM 44830</strain>
    </source>
</reference>
<dbReference type="STRING" id="262898.GA0070564_103531"/>
<dbReference type="RefSeq" id="WP_091608750.1">
    <property type="nucleotide sequence ID" value="NZ_FMCX01000003.1"/>
</dbReference>
<dbReference type="AlphaFoldDB" id="A0A1C4Y4D7"/>
<name>A0A1C4Y4D7_9ACTN</name>
<dbReference type="OrthoDB" id="3403967at2"/>
<sequence length="98" mass="9870">MSEEPLNVHPDVLHEVAGDLDGDAYRLVGGLAGGLPPGPAPDGWQIDAALADLTAAVRTWAGARGARLAETAGALRSAADGYRAADDRAAGRLAGVGR</sequence>
<evidence type="ECO:0000313" key="2">
    <source>
        <dbReference type="Proteomes" id="UP000199504"/>
    </source>
</evidence>
<dbReference type="EMBL" id="FMCX01000003">
    <property type="protein sequence ID" value="SCF15583.1"/>
    <property type="molecule type" value="Genomic_DNA"/>
</dbReference>
<keyword evidence="2" id="KW-1185">Reference proteome</keyword>
<accession>A0A1C4Y4D7</accession>
<protein>
    <recommendedName>
        <fullName evidence="3">Excreted virulence factor EspC, type VII ESX diderm</fullName>
    </recommendedName>
</protein>
<evidence type="ECO:0000313" key="1">
    <source>
        <dbReference type="EMBL" id="SCF15583.1"/>
    </source>
</evidence>